<proteinExistence type="predicted"/>
<dbReference type="EMBL" id="JAIOIV010000023">
    <property type="protein sequence ID" value="MBZ0155161.1"/>
    <property type="molecule type" value="Genomic_DNA"/>
</dbReference>
<evidence type="ECO:0000259" key="1">
    <source>
        <dbReference type="Pfam" id="PF07796"/>
    </source>
</evidence>
<evidence type="ECO:0000313" key="3">
    <source>
        <dbReference type="Proteomes" id="UP000705867"/>
    </source>
</evidence>
<name>A0A953LVR7_9BACT</name>
<reference evidence="2" key="2">
    <citation type="submission" date="2021-08" db="EMBL/GenBank/DDBJ databases">
        <authorList>
            <person name="Dalcin Martins P."/>
        </authorList>
    </citation>
    <scope>NUCLEOTIDE SEQUENCE</scope>
    <source>
        <strain evidence="2">MAG_39</strain>
    </source>
</reference>
<protein>
    <submittedName>
        <fullName evidence="2">DUF1638 domain-containing protein</fullName>
    </submittedName>
</protein>
<accession>A0A953LVR7</accession>
<dbReference type="Proteomes" id="UP000705867">
    <property type="component" value="Unassembled WGS sequence"/>
</dbReference>
<dbReference type="InterPro" id="IPR012437">
    <property type="entry name" value="DUF1638"/>
</dbReference>
<comment type="caution">
    <text evidence="2">The sequence shown here is derived from an EMBL/GenBank/DDBJ whole genome shotgun (WGS) entry which is preliminary data.</text>
</comment>
<organism evidence="2 3">
    <name type="scientific">Candidatus Nitrobium versatile</name>
    <dbReference type="NCBI Taxonomy" id="2884831"/>
    <lineage>
        <taxon>Bacteria</taxon>
        <taxon>Pseudomonadati</taxon>
        <taxon>Nitrospirota</taxon>
        <taxon>Nitrospiria</taxon>
        <taxon>Nitrospirales</taxon>
        <taxon>Nitrospiraceae</taxon>
        <taxon>Candidatus Nitrobium</taxon>
    </lineage>
</organism>
<gene>
    <name evidence="2" type="ORF">K8I29_02975</name>
</gene>
<dbReference type="AlphaFoldDB" id="A0A953LVR7"/>
<feature type="domain" description="DUF1638" evidence="1">
    <location>
        <begin position="31"/>
        <end position="196"/>
    </location>
</feature>
<dbReference type="Pfam" id="PF07796">
    <property type="entry name" value="DUF1638"/>
    <property type="match status" value="1"/>
</dbReference>
<sequence>MKIGVIACDVLQRELEKVLDGVPEVTRKIYLEYALHTEPQRMKETIKEQINAMRDEVDVIFLGYGYCKSLQGIENEFDIPIVMARLDDCISLLLTPEGRAREIDKEAGTYFLSPGWAELGTEMLIKELHLERVRRYGKDPLEIAKKLFTNYKRGLYIDTGIGDNDYFLSRSEQFCRDFNLTLERTAGTSSLLEEMLSECKRIAAPGCDQK</sequence>
<evidence type="ECO:0000313" key="2">
    <source>
        <dbReference type="EMBL" id="MBZ0155161.1"/>
    </source>
</evidence>
<reference evidence="2" key="1">
    <citation type="journal article" date="2021" name="bioRxiv">
        <title>Unraveling nitrogen, sulfur and carbon metabolic pathways and microbial community transcriptional responses to substrate deprivation and toxicity stresses in a bioreactor mimicking anoxic brackish coastal sediment conditions.</title>
        <authorList>
            <person name="Martins P.D."/>
            <person name="Echeveste M.J."/>
            <person name="Arshad A."/>
            <person name="Kurth J."/>
            <person name="Ouboter H."/>
            <person name="Jetten M.S.M."/>
            <person name="Welte C.U."/>
        </authorList>
    </citation>
    <scope>NUCLEOTIDE SEQUENCE</scope>
    <source>
        <strain evidence="2">MAG_39</strain>
    </source>
</reference>